<name>Q2R4N4_ORYSJ</name>
<evidence type="ECO:0000256" key="1">
    <source>
        <dbReference type="SAM" id="MobiDB-lite"/>
    </source>
</evidence>
<reference evidence="3" key="3">
    <citation type="submission" date="2006-01" db="EMBL/GenBank/DDBJ databases">
        <authorList>
            <person name="Buell R."/>
        </authorList>
    </citation>
    <scope>NUCLEOTIDE SEQUENCE</scope>
</reference>
<feature type="compositionally biased region" description="Basic residues" evidence="1">
    <location>
        <begin position="175"/>
        <end position="184"/>
    </location>
</feature>
<dbReference type="Pfam" id="PF07197">
    <property type="entry name" value="DUF1409"/>
    <property type="match status" value="1"/>
</dbReference>
<dbReference type="InterPro" id="IPR010811">
    <property type="entry name" value="DUF1409"/>
</dbReference>
<organism evidence="3">
    <name type="scientific">Oryza sativa subsp. japonica</name>
    <name type="common">Rice</name>
    <dbReference type="NCBI Taxonomy" id="39947"/>
    <lineage>
        <taxon>Eukaryota</taxon>
        <taxon>Viridiplantae</taxon>
        <taxon>Streptophyta</taxon>
        <taxon>Embryophyta</taxon>
        <taxon>Tracheophyta</taxon>
        <taxon>Spermatophyta</taxon>
        <taxon>Magnoliopsida</taxon>
        <taxon>Liliopsida</taxon>
        <taxon>Poales</taxon>
        <taxon>Poaceae</taxon>
        <taxon>BOP clade</taxon>
        <taxon>Oryzoideae</taxon>
        <taxon>Oryzeae</taxon>
        <taxon>Oryzinae</taxon>
        <taxon>Oryza</taxon>
        <taxon>Oryza sativa</taxon>
    </lineage>
</organism>
<feature type="compositionally biased region" description="Polar residues" evidence="1">
    <location>
        <begin position="225"/>
        <end position="234"/>
    </location>
</feature>
<dbReference type="AlphaFoldDB" id="Q2R4N4"/>
<reference evidence="3" key="2">
    <citation type="submission" date="2005-04" db="EMBL/GenBank/DDBJ databases">
        <authorList>
            <person name="Buell C.R."/>
            <person name="Wing R.A."/>
            <person name="McCombie W.A."/>
            <person name="Ouyang S."/>
        </authorList>
    </citation>
    <scope>NUCLEOTIDE SEQUENCE</scope>
</reference>
<accession>Q2R4N4</accession>
<feature type="region of interest" description="Disordered" evidence="1">
    <location>
        <begin position="142"/>
        <end position="196"/>
    </location>
</feature>
<gene>
    <name evidence="3" type="ordered locus">LOC_Os11g27870</name>
</gene>
<feature type="domain" description="DUF1409" evidence="2">
    <location>
        <begin position="347"/>
        <end position="394"/>
    </location>
</feature>
<feature type="compositionally biased region" description="Pro residues" evidence="1">
    <location>
        <begin position="261"/>
        <end position="272"/>
    </location>
</feature>
<evidence type="ECO:0000259" key="2">
    <source>
        <dbReference type="Pfam" id="PF07197"/>
    </source>
</evidence>
<feature type="compositionally biased region" description="Polar residues" evidence="1">
    <location>
        <begin position="273"/>
        <end position="289"/>
    </location>
</feature>
<feature type="compositionally biased region" description="Basic residues" evidence="1">
    <location>
        <begin position="242"/>
        <end position="254"/>
    </location>
</feature>
<dbReference type="EMBL" id="DP000010">
    <property type="protein sequence ID" value="ABA93573.1"/>
    <property type="molecule type" value="Genomic_DNA"/>
</dbReference>
<feature type="region of interest" description="Disordered" evidence="1">
    <location>
        <begin position="220"/>
        <end position="301"/>
    </location>
</feature>
<proteinExistence type="predicted"/>
<evidence type="ECO:0000313" key="3">
    <source>
        <dbReference type="EMBL" id="ABA93573.1"/>
    </source>
</evidence>
<reference evidence="3" key="1">
    <citation type="journal article" date="2005" name="BMC Biol.">
        <title>The sequence of rice chromosomes 11 and 12, rich in disease resistance genes and recent gene duplications.</title>
        <authorList>
            <consortium name="The rice chromosomes 11 and 12 sequencing consortia"/>
        </authorList>
    </citation>
    <scope>NUCLEOTIDE SEQUENCE [LARGE SCALE GENOMIC DNA]</scope>
</reference>
<protein>
    <recommendedName>
        <fullName evidence="2">DUF1409 domain-containing protein</fullName>
    </recommendedName>
</protein>
<sequence length="490" mass="53657">MSSSASPSVAPSAEHAEHLSNLVAIPSLSHEHHYFLGPMTPTLLDITMITGLDVTSSANPMNFNTKNQFDFRTKRIGGWSGYVAAYMGKGSVTPREHTVFLLTIESSPPRKSNSGKDIEYAPGLIPNGGWLAPPVIGYHAPKTSSLLQGQMREPTDTGRTRKTKASAVDPSALAPKKKSKKKKTKPTDDLPALDPSIKQALDEEEIKEDVDQAAAELSDLGEKTPSASPKQTPLTPAAPAHFSRKNKAAVKKKSAAASSKPAPPPPPPPPSHPMQQMSSDRTPSVTGSHNVEEEEQPAAPAIPVLADLFSFDIKDYFDEEAEEETTSKTLAPLNEDVKKTLEDISLRLESSLDNLVADCGSIWARFAEIQALVPDDLANAITLAVYLEQHQFKLEKAKQRMADRRERRDIEATIQANWQLVHEEKAKLDQLSVGPIQSNIDRLEARKIDLIAQLEECYDRAGSREAKVSQSSQCCRRTEIQTEIDYQECG</sequence>